<name>A0A0S4XLX8_9BACT</name>
<dbReference type="EC" id="2.4.2.14" evidence="4"/>
<evidence type="ECO:0000259" key="3">
    <source>
        <dbReference type="Pfam" id="PF00156"/>
    </source>
</evidence>
<dbReference type="InterPro" id="IPR029055">
    <property type="entry name" value="Ntn_hydrolases_N"/>
</dbReference>
<dbReference type="Gene3D" id="3.40.50.2020">
    <property type="match status" value="1"/>
</dbReference>
<keyword evidence="4" id="KW-0328">Glycosyltransferase</keyword>
<dbReference type="CDD" id="cd06223">
    <property type="entry name" value="PRTases_typeI"/>
    <property type="match status" value="1"/>
</dbReference>
<sequence length="195" mass="20998">MGKRLAFEQPADVDLVIPVPDSGVAAARGFAEGLGVPFEMAIVRNHYVGRTFIEPTQAIRDLKVKLKLSPISSLIKGKKIAIIDDSLVRGTTSRQIVKMLKDAGAKEVHMRIAAPEIKFPCRYGIDTPTQDELISASYTPKEIAKQIGADSLGFLSLDGLIESLGKDRKYSLVSFDGNYFAGGSASSPGCNDLDL</sequence>
<proteinExistence type="predicted"/>
<gene>
    <name evidence="4" type="primary">purF</name>
    <name evidence="4" type="ORF">BN3087_190001</name>
</gene>
<dbReference type="GO" id="GO:0004044">
    <property type="term" value="F:amidophosphoribosyltransferase activity"/>
    <property type="evidence" value="ECO:0007669"/>
    <property type="project" value="UniProtKB-EC"/>
</dbReference>
<accession>A0A0S4XLX8</accession>
<dbReference type="Pfam" id="PF00156">
    <property type="entry name" value="Pribosyltran"/>
    <property type="match status" value="1"/>
</dbReference>
<evidence type="ECO:0000256" key="2">
    <source>
        <dbReference type="ARBA" id="ARBA00022962"/>
    </source>
</evidence>
<protein>
    <submittedName>
        <fullName evidence="4">Amidophosphoribosyltransferase</fullName>
        <ecNumber evidence="4">2.4.2.14</ecNumber>
    </submittedName>
</protein>
<dbReference type="InterPro" id="IPR000836">
    <property type="entry name" value="PRTase_dom"/>
</dbReference>
<dbReference type="SUPFAM" id="SSF53271">
    <property type="entry name" value="PRTase-like"/>
    <property type="match status" value="1"/>
</dbReference>
<feature type="domain" description="Phosphoribosyltransferase" evidence="3">
    <location>
        <begin position="11"/>
        <end position="110"/>
    </location>
</feature>
<keyword evidence="1 4" id="KW-0808">Transferase</keyword>
<evidence type="ECO:0000313" key="4">
    <source>
        <dbReference type="EMBL" id="CUV65129.1"/>
    </source>
</evidence>
<evidence type="ECO:0000256" key="1">
    <source>
        <dbReference type="ARBA" id="ARBA00022679"/>
    </source>
</evidence>
<dbReference type="Gene3D" id="3.60.20.10">
    <property type="entry name" value="Glutamine Phosphoribosylpyrophosphate, subunit 1, domain 1"/>
    <property type="match status" value="1"/>
</dbReference>
<keyword evidence="2" id="KW-0315">Glutamine amidotransferase</keyword>
<dbReference type="InterPro" id="IPR029057">
    <property type="entry name" value="PRTase-like"/>
</dbReference>
<organism evidence="4">
    <name type="scientific">Sulfurovum sp. enrichment culture clone C5</name>
    <dbReference type="NCBI Taxonomy" id="497650"/>
    <lineage>
        <taxon>Bacteria</taxon>
        <taxon>Pseudomonadati</taxon>
        <taxon>Campylobacterota</taxon>
        <taxon>Epsilonproteobacteria</taxon>
        <taxon>Campylobacterales</taxon>
        <taxon>Sulfurovaceae</taxon>
        <taxon>Sulfurovum</taxon>
        <taxon>environmental samples</taxon>
    </lineage>
</organism>
<dbReference type="EMBL" id="FAXN01000017">
    <property type="protein sequence ID" value="CUV65129.1"/>
    <property type="molecule type" value="Genomic_DNA"/>
</dbReference>
<dbReference type="AlphaFoldDB" id="A0A0S4XLX8"/>
<dbReference type="PANTHER" id="PTHR11907">
    <property type="entry name" value="AMIDOPHOSPHORIBOSYLTRANSFERASE"/>
    <property type="match status" value="1"/>
</dbReference>
<reference evidence="4" key="1">
    <citation type="submission" date="2015-11" db="EMBL/GenBank/DDBJ databases">
        <authorList>
            <person name="Zhang Y."/>
            <person name="Guo Z."/>
        </authorList>
    </citation>
    <scope>NUCLEOTIDE SEQUENCE</scope>
    <source>
        <strain evidence="4">BN30871</strain>
    </source>
</reference>